<proteinExistence type="predicted"/>
<accession>U4QFJ8</accession>
<evidence type="ECO:0000313" key="1">
    <source>
        <dbReference type="EMBL" id="CDI43255.1"/>
    </source>
</evidence>
<evidence type="ECO:0000313" key="2">
    <source>
        <dbReference type="EMBL" id="CDI43337.1"/>
    </source>
</evidence>
<sequence>MNNFLKWKVGVLTMELNPNKSLEDNYKASSRIKHKKSQLLTQLT</sequence>
<protein>
    <submittedName>
        <fullName evidence="2">Uncharacterized protein</fullName>
    </submittedName>
</protein>
<comment type="caution">
    <text evidence="2">The sequence shown here is derived from an EMBL/GenBank/DDBJ whole genome shotgun (WGS) entry which is preliminary data.</text>
</comment>
<reference evidence="2 3" key="1">
    <citation type="submission" date="2013-09" db="EMBL/GenBank/DDBJ databases">
        <title>Draft Genome Sequence of five Lactobacillus helveticus strains CIRM-BIA 101T, 103, 104, 951 and 953 isolated from milk product.</title>
        <authorList>
            <person name="Valence F."/>
            <person name="Chuat V."/>
            <person name="Ma L."/>
            <person name="Creno S."/>
            <person name="Falentin H."/>
            <person name="Lortal S."/>
            <person name="Bizet C."/>
            <person name="Clermont D."/>
            <person name="Loux V."/>
            <person name="Bouchier C."/>
            <person name="Cousin S."/>
        </authorList>
    </citation>
    <scope>NUCLEOTIDE SEQUENCE [LARGE SCALE GENOMIC DNA]</scope>
    <source>
        <strain evidence="2 3">CIRM-BIA 953</strain>
    </source>
</reference>
<dbReference type="AlphaFoldDB" id="U4QFJ8"/>
<gene>
    <name evidence="1" type="ORF">LHCIRMBIA953_02524</name>
    <name evidence="2" type="ORF">LHCIRMBIA953_02608</name>
</gene>
<name>U4QFJ8_LACHE</name>
<dbReference type="Proteomes" id="UP000017243">
    <property type="component" value="Unassembled WGS sequence"/>
</dbReference>
<organism evidence="2 3">
    <name type="scientific">Lactobacillus helveticus CIRM-BIA 953</name>
    <dbReference type="NCBI Taxonomy" id="1226335"/>
    <lineage>
        <taxon>Bacteria</taxon>
        <taxon>Bacillati</taxon>
        <taxon>Bacillota</taxon>
        <taxon>Bacilli</taxon>
        <taxon>Lactobacillales</taxon>
        <taxon>Lactobacillaceae</taxon>
        <taxon>Lactobacillus</taxon>
    </lineage>
</organism>
<dbReference type="EMBL" id="CBUH010000169">
    <property type="protein sequence ID" value="CDI43255.1"/>
    <property type="molecule type" value="Genomic_DNA"/>
</dbReference>
<evidence type="ECO:0000313" key="3">
    <source>
        <dbReference type="Proteomes" id="UP000017243"/>
    </source>
</evidence>
<dbReference type="EMBL" id="CBUH010000169">
    <property type="protein sequence ID" value="CDI43337.1"/>
    <property type="molecule type" value="Genomic_DNA"/>
</dbReference>